<name>A0A2D4GU65_MICCO</name>
<keyword evidence="1" id="KW-1133">Transmembrane helix</keyword>
<dbReference type="AlphaFoldDB" id="A0A2D4GU65"/>
<feature type="transmembrane region" description="Helical" evidence="1">
    <location>
        <begin position="95"/>
        <end position="115"/>
    </location>
</feature>
<protein>
    <submittedName>
        <fullName evidence="2">Uncharacterized protein</fullName>
    </submittedName>
</protein>
<organism evidence="2">
    <name type="scientific">Micrurus corallinus</name>
    <name type="common">Brazilian coral snake</name>
    <dbReference type="NCBI Taxonomy" id="54390"/>
    <lineage>
        <taxon>Eukaryota</taxon>
        <taxon>Metazoa</taxon>
        <taxon>Chordata</taxon>
        <taxon>Craniata</taxon>
        <taxon>Vertebrata</taxon>
        <taxon>Euteleostomi</taxon>
        <taxon>Lepidosauria</taxon>
        <taxon>Squamata</taxon>
        <taxon>Bifurcata</taxon>
        <taxon>Unidentata</taxon>
        <taxon>Episquamata</taxon>
        <taxon>Toxicofera</taxon>
        <taxon>Serpentes</taxon>
        <taxon>Colubroidea</taxon>
        <taxon>Elapidae</taxon>
        <taxon>Elapinae</taxon>
        <taxon>Micrurus</taxon>
    </lineage>
</organism>
<dbReference type="EMBL" id="IACJ01153174">
    <property type="protein sequence ID" value="LAA63270.1"/>
    <property type="molecule type" value="Transcribed_RNA"/>
</dbReference>
<evidence type="ECO:0000256" key="1">
    <source>
        <dbReference type="SAM" id="Phobius"/>
    </source>
</evidence>
<feature type="transmembrane region" description="Helical" evidence="1">
    <location>
        <begin position="55"/>
        <end position="74"/>
    </location>
</feature>
<proteinExistence type="predicted"/>
<reference evidence="2" key="2">
    <citation type="submission" date="2017-11" db="EMBL/GenBank/DDBJ databases">
        <title>Coralsnake Venomics: Analyses of Venom Gland Transcriptomes and Proteomes of Six Brazilian Taxa.</title>
        <authorList>
            <person name="Aird S.D."/>
            <person name="Jorge da Silva N."/>
            <person name="Qiu L."/>
            <person name="Villar-Briones A."/>
            <person name="Aparecida-Saddi V."/>
            <person name="Campos-Telles M.P."/>
            <person name="Grau M."/>
            <person name="Mikheyev A.S."/>
        </authorList>
    </citation>
    <scope>NUCLEOTIDE SEQUENCE</scope>
    <source>
        <tissue evidence="2">Venom_gland</tissue>
    </source>
</reference>
<accession>A0A2D4GU65</accession>
<evidence type="ECO:0000313" key="2">
    <source>
        <dbReference type="EMBL" id="LAA63270.1"/>
    </source>
</evidence>
<keyword evidence="1" id="KW-0472">Membrane</keyword>
<keyword evidence="1" id="KW-0812">Transmembrane</keyword>
<sequence length="128" mass="14704">MPERRRAILMPTSKRPLPCHWENAMPLSLIQQTILCSYEIGTKKSNVGMLTSCEAAQFVLNLLVLIFTFVNCFLDRKQCLILILDSHKMNGTTKLVLTFLQVPRMAKICFLFALLKPKFLPHSLNHMK</sequence>
<reference evidence="2" key="1">
    <citation type="submission" date="2017-07" db="EMBL/GenBank/DDBJ databases">
        <authorList>
            <person name="Mikheyev A."/>
            <person name="Grau M."/>
        </authorList>
    </citation>
    <scope>NUCLEOTIDE SEQUENCE</scope>
    <source>
        <tissue evidence="2">Venom_gland</tissue>
    </source>
</reference>